<reference evidence="1" key="1">
    <citation type="journal article" date="2009" name="Rice">
        <title>De Novo Next Generation Sequencing of Plant Genomes.</title>
        <authorList>
            <person name="Rounsley S."/>
            <person name="Marri P.R."/>
            <person name="Yu Y."/>
            <person name="He R."/>
            <person name="Sisneros N."/>
            <person name="Goicoechea J.L."/>
            <person name="Lee S.J."/>
            <person name="Angelova A."/>
            <person name="Kudrna D."/>
            <person name="Luo M."/>
            <person name="Affourtit J."/>
            <person name="Desany B."/>
            <person name="Knight J."/>
            <person name="Niazi F."/>
            <person name="Egholm M."/>
            <person name="Wing R.A."/>
        </authorList>
    </citation>
    <scope>NUCLEOTIDE SEQUENCE [LARGE SCALE GENOMIC DNA]</scope>
    <source>
        <strain evidence="1">cv. IRGC 105608</strain>
    </source>
</reference>
<dbReference type="EnsemblPlants" id="OBART12G07310.1">
    <property type="protein sequence ID" value="OBART12G07310.1"/>
    <property type="gene ID" value="OBART12G07310"/>
</dbReference>
<dbReference type="AlphaFoldDB" id="A0A0D3HSX9"/>
<keyword evidence="2" id="KW-1185">Reference proteome</keyword>
<dbReference type="HOGENOM" id="CLU_2835168_0_0_1"/>
<name>A0A0D3HSX9_9ORYZ</name>
<evidence type="ECO:0000313" key="1">
    <source>
        <dbReference type="EnsemblPlants" id="OBART12G07310.1"/>
    </source>
</evidence>
<evidence type="ECO:0000313" key="2">
    <source>
        <dbReference type="Proteomes" id="UP000026960"/>
    </source>
</evidence>
<organism evidence="1">
    <name type="scientific">Oryza barthii</name>
    <dbReference type="NCBI Taxonomy" id="65489"/>
    <lineage>
        <taxon>Eukaryota</taxon>
        <taxon>Viridiplantae</taxon>
        <taxon>Streptophyta</taxon>
        <taxon>Embryophyta</taxon>
        <taxon>Tracheophyta</taxon>
        <taxon>Spermatophyta</taxon>
        <taxon>Magnoliopsida</taxon>
        <taxon>Liliopsida</taxon>
        <taxon>Poales</taxon>
        <taxon>Poaceae</taxon>
        <taxon>BOP clade</taxon>
        <taxon>Oryzoideae</taxon>
        <taxon>Oryzeae</taxon>
        <taxon>Oryzinae</taxon>
        <taxon>Oryza</taxon>
    </lineage>
</organism>
<dbReference type="PaxDb" id="65489-OBART12G07310.1"/>
<protein>
    <submittedName>
        <fullName evidence="1">Uncharacterized protein</fullName>
    </submittedName>
</protein>
<reference evidence="1" key="2">
    <citation type="submission" date="2015-03" db="UniProtKB">
        <authorList>
            <consortium name="EnsemblPlants"/>
        </authorList>
    </citation>
    <scope>IDENTIFICATION</scope>
</reference>
<proteinExistence type="predicted"/>
<sequence>MRRPCAHLRFWQGMAQRPRMLFFASGAAGRRHALLLFDRGAGNGVHALLLQLTAEWEDSKSLTKLE</sequence>
<dbReference type="Proteomes" id="UP000026960">
    <property type="component" value="Chromosome 12"/>
</dbReference>
<dbReference type="Gramene" id="OBART12G07310.1">
    <property type="protein sequence ID" value="OBART12G07310.1"/>
    <property type="gene ID" value="OBART12G07310"/>
</dbReference>
<accession>A0A0D3HSX9</accession>